<name>A0A5A7USH6_CUCMM</name>
<evidence type="ECO:0000313" key="4">
    <source>
        <dbReference type="Proteomes" id="UP000321393"/>
    </source>
</evidence>
<dbReference type="Proteomes" id="UP000321947">
    <property type="component" value="Unassembled WGS sequence"/>
</dbReference>
<feature type="region of interest" description="Disordered" evidence="1">
    <location>
        <begin position="140"/>
        <end position="169"/>
    </location>
</feature>
<dbReference type="EMBL" id="SSTD01019037">
    <property type="protein sequence ID" value="TYJ97100.1"/>
    <property type="molecule type" value="Genomic_DNA"/>
</dbReference>
<dbReference type="EMBL" id="SSTE01007267">
    <property type="protein sequence ID" value="KAA0057116.1"/>
    <property type="molecule type" value="Genomic_DNA"/>
</dbReference>
<feature type="region of interest" description="Disordered" evidence="1">
    <location>
        <begin position="390"/>
        <end position="414"/>
    </location>
</feature>
<evidence type="ECO:0000313" key="2">
    <source>
        <dbReference type="EMBL" id="KAA0057116.1"/>
    </source>
</evidence>
<feature type="region of interest" description="Disordered" evidence="1">
    <location>
        <begin position="315"/>
        <end position="355"/>
    </location>
</feature>
<protein>
    <submittedName>
        <fullName evidence="2">NBS-LRR type resistance protein</fullName>
    </submittedName>
</protein>
<organism evidence="2 4">
    <name type="scientific">Cucumis melo var. makuwa</name>
    <name type="common">Oriental melon</name>
    <dbReference type="NCBI Taxonomy" id="1194695"/>
    <lineage>
        <taxon>Eukaryota</taxon>
        <taxon>Viridiplantae</taxon>
        <taxon>Streptophyta</taxon>
        <taxon>Embryophyta</taxon>
        <taxon>Tracheophyta</taxon>
        <taxon>Spermatophyta</taxon>
        <taxon>Magnoliopsida</taxon>
        <taxon>eudicotyledons</taxon>
        <taxon>Gunneridae</taxon>
        <taxon>Pentapetalae</taxon>
        <taxon>rosids</taxon>
        <taxon>fabids</taxon>
        <taxon>Cucurbitales</taxon>
        <taxon>Cucurbitaceae</taxon>
        <taxon>Benincaseae</taxon>
        <taxon>Cucumis</taxon>
    </lineage>
</organism>
<proteinExistence type="predicted"/>
<accession>A0A5A7USH6</accession>
<evidence type="ECO:0000256" key="1">
    <source>
        <dbReference type="SAM" id="MobiDB-lite"/>
    </source>
</evidence>
<feature type="region of interest" description="Disordered" evidence="1">
    <location>
        <begin position="72"/>
        <end position="97"/>
    </location>
</feature>
<feature type="compositionally biased region" description="Basic residues" evidence="1">
    <location>
        <begin position="315"/>
        <end position="331"/>
    </location>
</feature>
<evidence type="ECO:0000313" key="3">
    <source>
        <dbReference type="EMBL" id="TYJ97100.1"/>
    </source>
</evidence>
<dbReference type="Proteomes" id="UP000321393">
    <property type="component" value="Unassembled WGS sequence"/>
</dbReference>
<dbReference type="AlphaFoldDB" id="A0A5A7USH6"/>
<sequence length="414" mass="45047">MQLSSWLLSVKKCFVVEVSSKALKQFRTQPNVIGCTYQSCDSERCTYQSRDPKGYTYQSRDPEGHISRVIPKDTHISRGIPKDTVPPPPPSSNRRRRTTIAGQPEPIATLPAASESHPKSHHSTVAVPFANADRHVKLRRAVSPSSSRLRSPVPRRRSSAPSVSAVTRTRNRPSAASLYCVKPLDPHPYRDPPACRLHARAPTHACAAPSHQLQPCARFEPPAAPAWPLYASSGACTTFDFRRLGERVVTARTCRVISTEREKDRLAVLPADLLHVRWDLSQPERLRYSLGNYQGPACPYGGTCFTCSGTCQFRGRGRGKMPPRRGARRGGGRGGRGAGHGQLEEQPAVPAVDPNAPVTQADLAAMEQCYQDMLQAALTPFLAAQQNQAASCSGPNRHSSNPFGSLAHASSTVG</sequence>
<evidence type="ECO:0000313" key="5">
    <source>
        <dbReference type="Proteomes" id="UP000321947"/>
    </source>
</evidence>
<comment type="caution">
    <text evidence="2">The sequence shown here is derived from an EMBL/GenBank/DDBJ whole genome shotgun (WGS) entry which is preliminary data.</text>
</comment>
<feature type="compositionally biased region" description="Low complexity" evidence="1">
    <location>
        <begin position="141"/>
        <end position="152"/>
    </location>
</feature>
<reference evidence="4 5" key="1">
    <citation type="submission" date="2019-08" db="EMBL/GenBank/DDBJ databases">
        <title>Draft genome sequences of two oriental melons (Cucumis melo L. var makuwa).</title>
        <authorList>
            <person name="Kwon S.-Y."/>
        </authorList>
    </citation>
    <scope>NUCLEOTIDE SEQUENCE [LARGE SCALE GENOMIC DNA]</scope>
    <source>
        <strain evidence="5">cv. Chang Bougi</strain>
        <strain evidence="4">cv. SW 3</strain>
        <tissue evidence="2">Leaf</tissue>
    </source>
</reference>
<gene>
    <name evidence="3" type="ORF">E5676_scaffold371G00050</name>
    <name evidence="2" type="ORF">E6C27_scaffold153G00080</name>
</gene>